<evidence type="ECO:0000313" key="4">
    <source>
        <dbReference type="Proteomes" id="UP001160148"/>
    </source>
</evidence>
<dbReference type="EMBL" id="CARXXK010001208">
    <property type="protein sequence ID" value="CAI6374453.1"/>
    <property type="molecule type" value="Genomic_DNA"/>
</dbReference>
<comment type="caution">
    <text evidence="3">The sequence shown here is derived from an EMBL/GenBank/DDBJ whole genome shotgun (WGS) entry which is preliminary data.</text>
</comment>
<dbReference type="Proteomes" id="UP001160148">
    <property type="component" value="Unassembled WGS sequence"/>
</dbReference>
<dbReference type="PANTHER" id="PTHR46344">
    <property type="entry name" value="OS02G0202900 PROTEIN"/>
    <property type="match status" value="1"/>
</dbReference>
<sequence length="109" mass="12427">MDTAETYNVDTNEWTLIPAMQTGRTGASCIAYHNCLYVIGGCDEWVERLNSSEKFDPTTNHWSRVVDMYNPRSNFAVEVLDDKIFVAGGFNGVTSIEQVECYNDRTDEW</sequence>
<dbReference type="AlphaFoldDB" id="A0AAV0Y141"/>
<dbReference type="SUPFAM" id="SSF117281">
    <property type="entry name" value="Kelch motif"/>
    <property type="match status" value="1"/>
</dbReference>
<dbReference type="InterPro" id="IPR006652">
    <property type="entry name" value="Kelch_1"/>
</dbReference>
<organism evidence="3 4">
    <name type="scientific">Macrosiphum euphorbiae</name>
    <name type="common">potato aphid</name>
    <dbReference type="NCBI Taxonomy" id="13131"/>
    <lineage>
        <taxon>Eukaryota</taxon>
        <taxon>Metazoa</taxon>
        <taxon>Ecdysozoa</taxon>
        <taxon>Arthropoda</taxon>
        <taxon>Hexapoda</taxon>
        <taxon>Insecta</taxon>
        <taxon>Pterygota</taxon>
        <taxon>Neoptera</taxon>
        <taxon>Paraneoptera</taxon>
        <taxon>Hemiptera</taxon>
        <taxon>Sternorrhyncha</taxon>
        <taxon>Aphidomorpha</taxon>
        <taxon>Aphidoidea</taxon>
        <taxon>Aphididae</taxon>
        <taxon>Macrosiphini</taxon>
        <taxon>Macrosiphum</taxon>
    </lineage>
</organism>
<dbReference type="Gene3D" id="2.120.10.80">
    <property type="entry name" value="Kelch-type beta propeller"/>
    <property type="match status" value="1"/>
</dbReference>
<protein>
    <submittedName>
        <fullName evidence="3">Uncharacterized protein</fullName>
    </submittedName>
</protein>
<proteinExistence type="predicted"/>
<dbReference type="Pfam" id="PF01344">
    <property type="entry name" value="Kelch_1"/>
    <property type="match status" value="2"/>
</dbReference>
<reference evidence="3 4" key="1">
    <citation type="submission" date="2023-01" db="EMBL/GenBank/DDBJ databases">
        <authorList>
            <person name="Whitehead M."/>
        </authorList>
    </citation>
    <scope>NUCLEOTIDE SEQUENCE [LARGE SCALE GENOMIC DNA]</scope>
</reference>
<evidence type="ECO:0000313" key="3">
    <source>
        <dbReference type="EMBL" id="CAI6374453.1"/>
    </source>
</evidence>
<evidence type="ECO:0000256" key="1">
    <source>
        <dbReference type="ARBA" id="ARBA00022441"/>
    </source>
</evidence>
<gene>
    <name evidence="3" type="ORF">MEUPH1_LOCUS28081</name>
</gene>
<accession>A0AAV0Y141</accession>
<name>A0AAV0Y141_9HEMI</name>
<evidence type="ECO:0000256" key="2">
    <source>
        <dbReference type="ARBA" id="ARBA00022737"/>
    </source>
</evidence>
<dbReference type="PANTHER" id="PTHR46344:SF27">
    <property type="entry name" value="KELCH REPEAT SUPERFAMILY PROTEIN"/>
    <property type="match status" value="1"/>
</dbReference>
<dbReference type="SMART" id="SM00612">
    <property type="entry name" value="Kelch"/>
    <property type="match status" value="2"/>
</dbReference>
<keyword evidence="4" id="KW-1185">Reference proteome</keyword>
<keyword evidence="2" id="KW-0677">Repeat</keyword>
<keyword evidence="1" id="KW-0880">Kelch repeat</keyword>
<dbReference type="InterPro" id="IPR015915">
    <property type="entry name" value="Kelch-typ_b-propeller"/>
</dbReference>